<evidence type="ECO:0000256" key="6">
    <source>
        <dbReference type="ARBA" id="ARBA00023015"/>
    </source>
</evidence>
<evidence type="ECO:0000256" key="12">
    <source>
        <dbReference type="PIRSR" id="PIRSR602117-2"/>
    </source>
</evidence>
<evidence type="ECO:0000256" key="5">
    <source>
        <dbReference type="ARBA" id="ARBA00022833"/>
    </source>
</evidence>
<dbReference type="WBParaSite" id="SMUV_0001079401-mRNA-1">
    <property type="protein sequence ID" value="SMUV_0001079401-mRNA-1"/>
    <property type="gene ID" value="SMUV_0001079401"/>
</dbReference>
<feature type="binding site" evidence="11">
    <location>
        <position position="277"/>
    </location>
    <ligand>
        <name>Zn(2+)</name>
        <dbReference type="ChEBI" id="CHEBI:29105"/>
    </ligand>
</feature>
<dbReference type="GO" id="GO:0005634">
    <property type="term" value="C:nucleus"/>
    <property type="evidence" value="ECO:0007669"/>
    <property type="project" value="UniProtKB-SubCell"/>
</dbReference>
<feature type="binding site" evidence="11">
    <location>
        <position position="225"/>
    </location>
    <ligand>
        <name>Zn(2+)</name>
        <dbReference type="ChEBI" id="CHEBI:29105"/>
    </ligand>
</feature>
<evidence type="ECO:0000256" key="7">
    <source>
        <dbReference type="ARBA" id="ARBA00023125"/>
    </source>
</evidence>
<feature type="binding site" evidence="11">
    <location>
        <position position="281"/>
    </location>
    <ligand>
        <name>Zn(2+)</name>
        <dbReference type="ChEBI" id="CHEBI:29105"/>
    </ligand>
</feature>
<evidence type="ECO:0000313" key="17">
    <source>
        <dbReference type="WBParaSite" id="SMUV_0001079401-mRNA-1"/>
    </source>
</evidence>
<evidence type="ECO:0000256" key="13">
    <source>
        <dbReference type="PIRSR" id="PIRSR602117-3"/>
    </source>
</evidence>
<organism evidence="16 17">
    <name type="scientific">Syphacia muris</name>
    <dbReference type="NCBI Taxonomy" id="451379"/>
    <lineage>
        <taxon>Eukaryota</taxon>
        <taxon>Metazoa</taxon>
        <taxon>Ecdysozoa</taxon>
        <taxon>Nematoda</taxon>
        <taxon>Chromadorea</taxon>
        <taxon>Rhabditida</taxon>
        <taxon>Spirurina</taxon>
        <taxon>Oxyuridomorpha</taxon>
        <taxon>Oxyuroidea</taxon>
        <taxon>Oxyuridae</taxon>
        <taxon>Syphacia</taxon>
    </lineage>
</organism>
<dbReference type="InterPro" id="IPR011615">
    <property type="entry name" value="p53_DNA-bd"/>
</dbReference>
<dbReference type="SUPFAM" id="SSF47769">
    <property type="entry name" value="SAM/Pointed domain"/>
    <property type="match status" value="1"/>
</dbReference>
<dbReference type="PANTHER" id="PTHR11447">
    <property type="entry name" value="CELLULAR TUMOR ANTIGEN P53"/>
    <property type="match status" value="1"/>
</dbReference>
<dbReference type="GO" id="GO:0000981">
    <property type="term" value="F:DNA-binding transcription factor activity, RNA polymerase II-specific"/>
    <property type="evidence" value="ECO:0007669"/>
    <property type="project" value="TreeGrafter"/>
</dbReference>
<dbReference type="GO" id="GO:0046872">
    <property type="term" value="F:metal ion binding"/>
    <property type="evidence" value="ECO:0007669"/>
    <property type="project" value="UniProtKB-KW"/>
</dbReference>
<evidence type="ECO:0000256" key="11">
    <source>
        <dbReference type="PIRSR" id="PIRSR602117-1"/>
    </source>
</evidence>
<dbReference type="InterPro" id="IPR013761">
    <property type="entry name" value="SAM/pointed_sf"/>
</dbReference>
<dbReference type="Pfam" id="PF21907">
    <property type="entry name" value="SAM_CEP-1_C"/>
    <property type="match status" value="1"/>
</dbReference>
<comment type="cofactor">
    <cofactor evidence="11">
        <name>Zn(2+)</name>
        <dbReference type="ChEBI" id="CHEBI:29105"/>
    </cofactor>
    <text evidence="11">Binds 1 zinc ion per subunit.</text>
</comment>
<keyword evidence="9" id="KW-0804">Transcription</keyword>
<keyword evidence="4 11" id="KW-0479">Metal-binding</keyword>
<dbReference type="Proteomes" id="UP000046393">
    <property type="component" value="Unplaced"/>
</dbReference>
<dbReference type="GO" id="GO:0006915">
    <property type="term" value="P:apoptotic process"/>
    <property type="evidence" value="ECO:0007669"/>
    <property type="project" value="UniProtKB-KW"/>
</dbReference>
<dbReference type="Pfam" id="PF00870">
    <property type="entry name" value="P53"/>
    <property type="match status" value="1"/>
</dbReference>
<comment type="subcellular location">
    <subcellularLocation>
        <location evidence="1">Nucleus</location>
    </subcellularLocation>
</comment>
<dbReference type="Gene3D" id="2.60.40.720">
    <property type="match status" value="1"/>
</dbReference>
<feature type="domain" description="p53 DNA-binding" evidence="14">
    <location>
        <begin position="152"/>
        <end position="322"/>
    </location>
</feature>
<keyword evidence="10" id="KW-0539">Nucleus</keyword>
<dbReference type="STRING" id="451379.A0A0N5B0J2"/>
<dbReference type="InterPro" id="IPR012346">
    <property type="entry name" value="p53/RUNT-type_TF_DNA-bd_sf"/>
</dbReference>
<dbReference type="PANTHER" id="PTHR11447:SF16">
    <property type="entry name" value="P53 PROTEIN LONG FORM VARIANT 1"/>
    <property type="match status" value="1"/>
</dbReference>
<keyword evidence="7" id="KW-0238">DNA-binding</keyword>
<reference evidence="17" key="1">
    <citation type="submission" date="2017-02" db="UniProtKB">
        <authorList>
            <consortium name="WormBaseParasite"/>
        </authorList>
    </citation>
    <scope>IDENTIFICATION</scope>
</reference>
<sequence>MSKDIPENSKACLKKADTLECFFDDDSLSVSTEVVEKLLCTEIEMPIPNVTLSDVAKNIDSGPTDLDGKSYSHLINENDKFFVDIPSNYAGSTSDFADIFVNQLERTKSCVEQPCLKEPSSVCGMGGEGVTTSLYDLPSEATTSGVFNGKVPLNFNVVVDGISKRKTNDYVYNEAEECLFAKPFINVPFQISCTTALPSDAFIRVCAFYTQAVYASQPVERCPHHLAADDTKVREHFIVSDSEFATYIDARWAGERPHLILPYPSADSPFIILQFRCYSSCNGGINRRSVTLSFSLEANGKVLETKKIGLKVCACPNRDAVNDGFEPPLKKKRTVTLKKKTEVVTKSSESFGNSFLEDDETVYEIQIRGRHLYKLVCSIVHNYELSRRYLREKDSKHLEVSPLRSYSRSLSPRTSITSWLNDLGLLKYVSNFHSNSLYVLDDLENVINKKFLLSIGVNSSDVSKLLTSYLSWFNVYNAQRMSTLSSIDASIRIQRTRLCSKI</sequence>
<dbReference type="Gene3D" id="1.10.150.830">
    <property type="match status" value="1"/>
</dbReference>
<keyword evidence="8" id="KW-0010">Activator</keyword>
<dbReference type="InterPro" id="IPR008967">
    <property type="entry name" value="p53-like_TF_DNA-bd_sf"/>
</dbReference>
<evidence type="ECO:0000259" key="15">
    <source>
        <dbReference type="Pfam" id="PF21907"/>
    </source>
</evidence>
<evidence type="ECO:0000256" key="3">
    <source>
        <dbReference type="ARBA" id="ARBA00022703"/>
    </source>
</evidence>
<keyword evidence="5 11" id="KW-0862">Zinc</keyword>
<evidence type="ECO:0000256" key="8">
    <source>
        <dbReference type="ARBA" id="ARBA00023159"/>
    </source>
</evidence>
<dbReference type="SUPFAM" id="SSF49417">
    <property type="entry name" value="p53-like transcription factors"/>
    <property type="match status" value="1"/>
</dbReference>
<evidence type="ECO:0000256" key="1">
    <source>
        <dbReference type="ARBA" id="ARBA00004123"/>
    </source>
</evidence>
<dbReference type="PRINTS" id="PR00386">
    <property type="entry name" value="P53SUPPRESSR"/>
</dbReference>
<keyword evidence="3" id="KW-0053">Apoptosis</keyword>
<dbReference type="InterPro" id="IPR002117">
    <property type="entry name" value="p53_tumour_suppressor"/>
</dbReference>
<name>A0A0N5B0J2_9BILA</name>
<comment type="similarity">
    <text evidence="2">Belongs to the p53 family.</text>
</comment>
<evidence type="ECO:0000256" key="9">
    <source>
        <dbReference type="ARBA" id="ARBA00023163"/>
    </source>
</evidence>
<dbReference type="GO" id="GO:0000978">
    <property type="term" value="F:RNA polymerase II cis-regulatory region sequence-specific DNA binding"/>
    <property type="evidence" value="ECO:0007669"/>
    <property type="project" value="TreeGrafter"/>
</dbReference>
<evidence type="ECO:0000256" key="10">
    <source>
        <dbReference type="ARBA" id="ARBA00023242"/>
    </source>
</evidence>
<evidence type="ECO:0000259" key="14">
    <source>
        <dbReference type="Pfam" id="PF00870"/>
    </source>
</evidence>
<feature type="site" description="Interaction with DNA" evidence="12">
    <location>
        <position position="164"/>
    </location>
</feature>
<feature type="binding site" evidence="11">
    <location>
        <position position="222"/>
    </location>
    <ligand>
        <name>Zn(2+)</name>
        <dbReference type="ChEBI" id="CHEBI:29105"/>
    </ligand>
</feature>
<evidence type="ECO:0000313" key="16">
    <source>
        <dbReference type="Proteomes" id="UP000046393"/>
    </source>
</evidence>
<feature type="cross-link" description="Glycyl lysine isopeptide (Lys-Gly) (interchain with G-Cter in ubiquitin)" evidence="13">
    <location>
        <position position="331"/>
    </location>
</feature>
<accession>A0A0N5B0J2</accession>
<evidence type="ECO:0000256" key="4">
    <source>
        <dbReference type="ARBA" id="ARBA00022723"/>
    </source>
</evidence>
<protein>
    <submittedName>
        <fullName evidence="17">P53 domain-containing protein</fullName>
    </submittedName>
</protein>
<dbReference type="AlphaFoldDB" id="A0A0N5B0J2"/>
<proteinExistence type="inferred from homology"/>
<keyword evidence="6" id="KW-0805">Transcription regulation</keyword>
<dbReference type="InterPro" id="IPR054106">
    <property type="entry name" value="CEP-1_C"/>
</dbReference>
<evidence type="ECO:0000256" key="2">
    <source>
        <dbReference type="ARBA" id="ARBA00006167"/>
    </source>
</evidence>
<feature type="domain" description="CEP-1 C-terminal SAM" evidence="15">
    <location>
        <begin position="394"/>
        <end position="475"/>
    </location>
</feature>
<keyword evidence="16" id="KW-1185">Reference proteome</keyword>